<keyword evidence="3" id="KW-1185">Reference proteome</keyword>
<dbReference type="OrthoDB" id="954358at2"/>
<protein>
    <recommendedName>
        <fullName evidence="4">Outer membrane protein beta-barrel domain-containing protein</fullName>
    </recommendedName>
</protein>
<evidence type="ECO:0000313" key="3">
    <source>
        <dbReference type="Proteomes" id="UP000271925"/>
    </source>
</evidence>
<comment type="caution">
    <text evidence="2">The sequence shown here is derived from an EMBL/GenBank/DDBJ whole genome shotgun (WGS) entry which is preliminary data.</text>
</comment>
<sequence>MKRFYVQLLLLIILPPVAKAQIASFKNSVRVGIDYLSLDAPDDLGYRFLGQYARHVANDRIVLEAGLGYLQVENHRRLPNNYIFEGRPRKRITADLTASFDFIRNQHHALRLGVGPSVWYREDDLLLRADYSTQPGGGITDVKIENRPINEVNVGGHVITEYEYTTRDRITFGARFGYVNFKAGGISSLLGLTIGYRF</sequence>
<proteinExistence type="predicted"/>
<reference evidence="2 3" key="1">
    <citation type="submission" date="2018-11" db="EMBL/GenBank/DDBJ databases">
        <authorList>
            <person name="Zhou Z."/>
            <person name="Wang G."/>
        </authorList>
    </citation>
    <scope>NUCLEOTIDE SEQUENCE [LARGE SCALE GENOMIC DNA]</scope>
    <source>
        <strain evidence="2 3">KCTC52004</strain>
    </source>
</reference>
<organism evidence="2 3">
    <name type="scientific">Larkinella rosea</name>
    <dbReference type="NCBI Taxonomy" id="2025312"/>
    <lineage>
        <taxon>Bacteria</taxon>
        <taxon>Pseudomonadati</taxon>
        <taxon>Bacteroidota</taxon>
        <taxon>Cytophagia</taxon>
        <taxon>Cytophagales</taxon>
        <taxon>Spirosomataceae</taxon>
        <taxon>Larkinella</taxon>
    </lineage>
</organism>
<name>A0A3P1BI25_9BACT</name>
<evidence type="ECO:0008006" key="4">
    <source>
        <dbReference type="Google" id="ProtNLM"/>
    </source>
</evidence>
<accession>A0A3P1BI25</accession>
<dbReference type="AlphaFoldDB" id="A0A3P1BI25"/>
<evidence type="ECO:0000256" key="1">
    <source>
        <dbReference type="SAM" id="SignalP"/>
    </source>
</evidence>
<keyword evidence="1" id="KW-0732">Signal</keyword>
<dbReference type="EMBL" id="RQJO01000010">
    <property type="protein sequence ID" value="RRB00729.1"/>
    <property type="molecule type" value="Genomic_DNA"/>
</dbReference>
<dbReference type="RefSeq" id="WP_124877195.1">
    <property type="nucleotide sequence ID" value="NZ_RQJO01000010.1"/>
</dbReference>
<gene>
    <name evidence="2" type="ORF">EHT25_21265</name>
</gene>
<feature type="chain" id="PRO_5018119521" description="Outer membrane protein beta-barrel domain-containing protein" evidence="1">
    <location>
        <begin position="21"/>
        <end position="198"/>
    </location>
</feature>
<feature type="signal peptide" evidence="1">
    <location>
        <begin position="1"/>
        <end position="20"/>
    </location>
</feature>
<dbReference type="Proteomes" id="UP000271925">
    <property type="component" value="Unassembled WGS sequence"/>
</dbReference>
<evidence type="ECO:0000313" key="2">
    <source>
        <dbReference type="EMBL" id="RRB00729.1"/>
    </source>
</evidence>